<proteinExistence type="predicted"/>
<dbReference type="RefSeq" id="XP_070891129.1">
    <property type="nucleotide sequence ID" value="XM_071031996.1"/>
</dbReference>
<gene>
    <name evidence="1" type="ORF">BJX67DRAFT_376982</name>
</gene>
<keyword evidence="2" id="KW-1185">Reference proteome</keyword>
<comment type="caution">
    <text evidence="1">The sequence shown here is derived from an EMBL/GenBank/DDBJ whole genome shotgun (WGS) entry which is preliminary data.</text>
</comment>
<evidence type="ECO:0000313" key="1">
    <source>
        <dbReference type="EMBL" id="KAL2872150.1"/>
    </source>
</evidence>
<dbReference type="EMBL" id="JBFXLQ010000002">
    <property type="protein sequence ID" value="KAL2872150.1"/>
    <property type="molecule type" value="Genomic_DNA"/>
</dbReference>
<evidence type="ECO:0000313" key="2">
    <source>
        <dbReference type="Proteomes" id="UP001610432"/>
    </source>
</evidence>
<organism evidence="1 2">
    <name type="scientific">Aspergillus lucknowensis</name>
    <dbReference type="NCBI Taxonomy" id="176173"/>
    <lineage>
        <taxon>Eukaryota</taxon>
        <taxon>Fungi</taxon>
        <taxon>Dikarya</taxon>
        <taxon>Ascomycota</taxon>
        <taxon>Pezizomycotina</taxon>
        <taxon>Eurotiomycetes</taxon>
        <taxon>Eurotiomycetidae</taxon>
        <taxon>Eurotiales</taxon>
        <taxon>Aspergillaceae</taxon>
        <taxon>Aspergillus</taxon>
        <taxon>Aspergillus subgen. Nidulantes</taxon>
    </lineage>
</organism>
<protein>
    <submittedName>
        <fullName evidence="1">Uncharacterized protein</fullName>
    </submittedName>
</protein>
<dbReference type="GeneID" id="98147068"/>
<sequence length="165" mass="18489">MNNVHKDRHASLIPLYTYSSQLAVAAIANSLAYTKPREYASAFEAFYSMPNVSDTMRFADLEGLTGELEPEVGLRGPPPAYVDDAEHTELFDWIGDTPMEELDGYARSVCGEHRYMYLTYAAESQNPLRGYGEENLEFMGRVAEQYDPLGVLQEQVPCGFKVTEA</sequence>
<accession>A0ABR4M6C1</accession>
<name>A0ABR4M6C1_9EURO</name>
<reference evidence="1 2" key="1">
    <citation type="submission" date="2024-07" db="EMBL/GenBank/DDBJ databases">
        <title>Section-level genome sequencing and comparative genomics of Aspergillus sections Usti and Cavernicolus.</title>
        <authorList>
            <consortium name="Lawrence Berkeley National Laboratory"/>
            <person name="Nybo J.L."/>
            <person name="Vesth T.C."/>
            <person name="Theobald S."/>
            <person name="Frisvad J.C."/>
            <person name="Larsen T.O."/>
            <person name="Kjaerboelling I."/>
            <person name="Rothschild-Mancinelli K."/>
            <person name="Lyhne E.K."/>
            <person name="Kogle M.E."/>
            <person name="Barry K."/>
            <person name="Clum A."/>
            <person name="Na H."/>
            <person name="Ledsgaard L."/>
            <person name="Lin J."/>
            <person name="Lipzen A."/>
            <person name="Kuo A."/>
            <person name="Riley R."/>
            <person name="Mondo S."/>
            <person name="Labutti K."/>
            <person name="Haridas S."/>
            <person name="Pangalinan J."/>
            <person name="Salamov A.A."/>
            <person name="Simmons B.A."/>
            <person name="Magnuson J.K."/>
            <person name="Chen J."/>
            <person name="Drula E."/>
            <person name="Henrissat B."/>
            <person name="Wiebenga A."/>
            <person name="Lubbers R.J."/>
            <person name="Gomes A.C."/>
            <person name="Macurrencykelacurrency M.R."/>
            <person name="Stajich J."/>
            <person name="Grigoriev I.V."/>
            <person name="Mortensen U.H."/>
            <person name="De Vries R.P."/>
            <person name="Baker S.E."/>
            <person name="Andersen M.R."/>
        </authorList>
    </citation>
    <scope>NUCLEOTIDE SEQUENCE [LARGE SCALE GENOMIC DNA]</scope>
    <source>
        <strain evidence="1 2">CBS 449.75</strain>
    </source>
</reference>
<dbReference type="Proteomes" id="UP001610432">
    <property type="component" value="Unassembled WGS sequence"/>
</dbReference>